<dbReference type="SUPFAM" id="SSF53901">
    <property type="entry name" value="Thiolase-like"/>
    <property type="match status" value="1"/>
</dbReference>
<dbReference type="PANTHER" id="PTHR34069:SF2">
    <property type="entry name" value="BETA-KETOACYL-[ACYL-CARRIER-PROTEIN] SYNTHASE III"/>
    <property type="match status" value="1"/>
</dbReference>
<keyword evidence="6" id="KW-1185">Reference proteome</keyword>
<proteinExistence type="predicted"/>
<dbReference type="RefSeq" id="WP_344897891.1">
    <property type="nucleotide sequence ID" value="NZ_BAAAWD010000011.1"/>
</dbReference>
<dbReference type="Pfam" id="PF08545">
    <property type="entry name" value="ACP_syn_III"/>
    <property type="match status" value="1"/>
</dbReference>
<evidence type="ECO:0000259" key="4">
    <source>
        <dbReference type="Pfam" id="PF08545"/>
    </source>
</evidence>
<dbReference type="PANTHER" id="PTHR34069">
    <property type="entry name" value="3-OXOACYL-[ACYL-CARRIER-PROTEIN] SYNTHASE 3"/>
    <property type="match status" value="1"/>
</dbReference>
<sequence length="346" mass="36600">MRTPEVFVRGIGTFVPPTVSVESAVAQGLCTPEHAKVHDMLGAAVAGDIPAPEMALRAAREAITRGGGGTGALGLMLYADVWHQGPDGWSPQYYLQHHLVGGDLLAVELRQGCNGVLSALELAGGFMAGDPRGRDALIVTADNFGTARMDRWCSGPDFVLGDAGSALVLSREPGFARLLSVSSISVPEAEELHRAGTPLFPPSATTGEAVDFSARAEEFGRMCSADTDLALAWVIVQQRMMQVLSRTLAEAEIKVADVTRTIFTSLSPEAVEHRWMAVLRMPMSKSSWDFARTVGHLGASDHLVSLDHLLSTGELGPGDHVLLGGIGPGVTISCAVLKILDTPSWV</sequence>
<name>A0ABN3Y6R9_9ACTN</name>
<reference evidence="5 6" key="1">
    <citation type="journal article" date="2019" name="Int. J. Syst. Evol. Microbiol.">
        <title>The Global Catalogue of Microorganisms (GCM) 10K type strain sequencing project: providing services to taxonomists for standard genome sequencing and annotation.</title>
        <authorList>
            <consortium name="The Broad Institute Genomics Platform"/>
            <consortium name="The Broad Institute Genome Sequencing Center for Infectious Disease"/>
            <person name="Wu L."/>
            <person name="Ma J."/>
        </authorList>
    </citation>
    <scope>NUCLEOTIDE SEQUENCE [LARGE SCALE GENOMIC DNA]</scope>
    <source>
        <strain evidence="5 6">JCM 3106</strain>
    </source>
</reference>
<dbReference type="InterPro" id="IPR013751">
    <property type="entry name" value="ACP_syn_III_N"/>
</dbReference>
<protein>
    <submittedName>
        <fullName evidence="5">Ketoacyl-ACP synthase III family protein</fullName>
    </submittedName>
</protein>
<dbReference type="InterPro" id="IPR016039">
    <property type="entry name" value="Thiolase-like"/>
</dbReference>
<evidence type="ECO:0000259" key="3">
    <source>
        <dbReference type="Pfam" id="PF08541"/>
    </source>
</evidence>
<accession>A0ABN3Y6R9</accession>
<dbReference type="CDD" id="cd00827">
    <property type="entry name" value="init_cond_enzymes"/>
    <property type="match status" value="1"/>
</dbReference>
<feature type="domain" description="Beta-ketoacyl-[acyl-carrier-protein] synthase III N-terminal" evidence="4">
    <location>
        <begin position="108"/>
        <end position="181"/>
    </location>
</feature>
<evidence type="ECO:0000313" key="5">
    <source>
        <dbReference type="EMBL" id="GAA3014190.1"/>
    </source>
</evidence>
<feature type="domain" description="Beta-ketoacyl-[acyl-carrier-protein] synthase III C-terminal" evidence="3">
    <location>
        <begin position="248"/>
        <end position="339"/>
    </location>
</feature>
<keyword evidence="2" id="KW-0012">Acyltransferase</keyword>
<evidence type="ECO:0000256" key="1">
    <source>
        <dbReference type="ARBA" id="ARBA00022679"/>
    </source>
</evidence>
<evidence type="ECO:0000313" key="6">
    <source>
        <dbReference type="Proteomes" id="UP001499930"/>
    </source>
</evidence>
<evidence type="ECO:0000256" key="2">
    <source>
        <dbReference type="ARBA" id="ARBA00023315"/>
    </source>
</evidence>
<dbReference type="EMBL" id="BAAAWD010000011">
    <property type="protein sequence ID" value="GAA3014190.1"/>
    <property type="molecule type" value="Genomic_DNA"/>
</dbReference>
<comment type="caution">
    <text evidence="5">The sequence shown here is derived from an EMBL/GenBank/DDBJ whole genome shotgun (WGS) entry which is preliminary data.</text>
</comment>
<dbReference type="InterPro" id="IPR013747">
    <property type="entry name" value="ACP_syn_III_C"/>
</dbReference>
<organism evidence="5 6">
    <name type="scientific">Streptosporangium longisporum</name>
    <dbReference type="NCBI Taxonomy" id="46187"/>
    <lineage>
        <taxon>Bacteria</taxon>
        <taxon>Bacillati</taxon>
        <taxon>Actinomycetota</taxon>
        <taxon>Actinomycetes</taxon>
        <taxon>Streptosporangiales</taxon>
        <taxon>Streptosporangiaceae</taxon>
        <taxon>Streptosporangium</taxon>
    </lineage>
</organism>
<dbReference type="Proteomes" id="UP001499930">
    <property type="component" value="Unassembled WGS sequence"/>
</dbReference>
<dbReference type="Gene3D" id="3.40.47.10">
    <property type="match status" value="2"/>
</dbReference>
<keyword evidence="1" id="KW-0808">Transferase</keyword>
<gene>
    <name evidence="5" type="ORF">GCM10017559_41820</name>
</gene>
<dbReference type="Pfam" id="PF08541">
    <property type="entry name" value="ACP_syn_III_C"/>
    <property type="match status" value="1"/>
</dbReference>